<reference evidence="3 4" key="1">
    <citation type="submission" date="2019-08" db="EMBL/GenBank/DDBJ databases">
        <title>Antarcticibacterium arcticum sp. nov., a bacterium isolated from marine sediment of the Canadian Beaufort Sea.</title>
        <authorList>
            <person name="Lee Y.M."/>
            <person name="Baek K."/>
            <person name="Lee D.-H."/>
            <person name="Shin S.C."/>
            <person name="Jin Y.K."/>
            <person name="Park Y."/>
        </authorList>
    </citation>
    <scope>NUCLEOTIDE SEQUENCE [LARGE SCALE GENOMIC DNA]</scope>
    <source>
        <strain evidence="3 4">PAMC 28998</strain>
    </source>
</reference>
<dbReference type="PANTHER" id="PTHR40048:SF1">
    <property type="entry name" value="RHAMNOSYL O-METHYLTRANSFERASE"/>
    <property type="match status" value="1"/>
</dbReference>
<accession>A0A5B8YJF8</accession>
<proteinExistence type="predicted"/>
<dbReference type="GO" id="GO:0032259">
    <property type="term" value="P:methylation"/>
    <property type="evidence" value="ECO:0007669"/>
    <property type="project" value="UniProtKB-KW"/>
</dbReference>
<dbReference type="Gene3D" id="3.40.50.150">
    <property type="entry name" value="Vaccinia Virus protein VP39"/>
    <property type="match status" value="1"/>
</dbReference>
<dbReference type="Pfam" id="PF04989">
    <property type="entry name" value="RMNT_CmcI"/>
    <property type="match status" value="1"/>
</dbReference>
<dbReference type="GO" id="GO:0008168">
    <property type="term" value="F:methyltransferase activity"/>
    <property type="evidence" value="ECO:0007669"/>
    <property type="project" value="UniProtKB-KW"/>
</dbReference>
<keyword evidence="2" id="KW-0808">Transferase</keyword>
<dbReference type="RefSeq" id="WP_146833561.1">
    <property type="nucleotide sequence ID" value="NZ_CP042476.1"/>
</dbReference>
<sequence length="212" mass="24088">MIRINKKKKNGYIDITVKSINNGHHQVSYRGVKAIRCPFDYLIYQMIISEIKPDLIIEIGTRKGGGAYYLADLLESIGHGVVHTIDIVDEVEPTVKAHNRIKFFTNGWAGYDLNLASGFDKIMIIEDASHLYEDTIGILNKFHGLVTVGSYFIVEDGIVNELGFENKYNGGPLRAIREFVPNHQEYIVDRKWCDMFGINATFNVDGYLKKIK</sequence>
<gene>
    <name evidence="3" type="ORF">FK178_08555</name>
</gene>
<evidence type="ECO:0000313" key="4">
    <source>
        <dbReference type="Proteomes" id="UP000321954"/>
    </source>
</evidence>
<protein>
    <submittedName>
        <fullName evidence="3">Uncharacterized protein</fullName>
    </submittedName>
</protein>
<dbReference type="Proteomes" id="UP000321954">
    <property type="component" value="Chromosome"/>
</dbReference>
<dbReference type="InterPro" id="IPR029063">
    <property type="entry name" value="SAM-dependent_MTases_sf"/>
</dbReference>
<organism evidence="3 4">
    <name type="scientific">Antarcticibacterium arcticum</name>
    <dbReference type="NCBI Taxonomy" id="2585771"/>
    <lineage>
        <taxon>Bacteria</taxon>
        <taxon>Pseudomonadati</taxon>
        <taxon>Bacteroidota</taxon>
        <taxon>Flavobacteriia</taxon>
        <taxon>Flavobacteriales</taxon>
        <taxon>Flavobacteriaceae</taxon>
        <taxon>Antarcticibacterium</taxon>
    </lineage>
</organism>
<dbReference type="SUPFAM" id="SSF53335">
    <property type="entry name" value="S-adenosyl-L-methionine-dependent methyltransferases"/>
    <property type="match status" value="1"/>
</dbReference>
<dbReference type="GO" id="GO:0071770">
    <property type="term" value="P:DIM/DIP cell wall layer assembly"/>
    <property type="evidence" value="ECO:0007669"/>
    <property type="project" value="TreeGrafter"/>
</dbReference>
<dbReference type="GO" id="GO:0008610">
    <property type="term" value="P:lipid biosynthetic process"/>
    <property type="evidence" value="ECO:0007669"/>
    <property type="project" value="InterPro"/>
</dbReference>
<name>A0A5B8YJF8_9FLAO</name>
<keyword evidence="4" id="KW-1185">Reference proteome</keyword>
<dbReference type="PANTHER" id="PTHR40048">
    <property type="entry name" value="RHAMNOSYL O-METHYLTRANSFERASE"/>
    <property type="match status" value="1"/>
</dbReference>
<dbReference type="InterPro" id="IPR007072">
    <property type="entry name" value="RNMT_CmcI"/>
</dbReference>
<dbReference type="OrthoDB" id="189417at2"/>
<evidence type="ECO:0000256" key="1">
    <source>
        <dbReference type="ARBA" id="ARBA00022603"/>
    </source>
</evidence>
<evidence type="ECO:0000256" key="2">
    <source>
        <dbReference type="ARBA" id="ARBA00022679"/>
    </source>
</evidence>
<dbReference type="GO" id="GO:0005886">
    <property type="term" value="C:plasma membrane"/>
    <property type="evidence" value="ECO:0007669"/>
    <property type="project" value="TreeGrafter"/>
</dbReference>
<dbReference type="KEGG" id="anp:FK178_08555"/>
<dbReference type="AlphaFoldDB" id="A0A5B8YJF8"/>
<keyword evidence="1" id="KW-0489">Methyltransferase</keyword>
<dbReference type="EMBL" id="CP042476">
    <property type="protein sequence ID" value="QED37771.1"/>
    <property type="molecule type" value="Genomic_DNA"/>
</dbReference>
<evidence type="ECO:0000313" key="3">
    <source>
        <dbReference type="EMBL" id="QED37771.1"/>
    </source>
</evidence>